<dbReference type="InParanoid" id="A0A7C8IMY7"/>
<sequence length="269" mass="30346">MAVSLQFVKDGKLSALDRYNLKVLSATLRYPTNAGIKSTKLAEDIKFIVNANNAKEGTSDILLYVWSLILEISKCIPPDHPWQDSLLQAIGYLGRQDGTVPGMVAGRWEDLPYLSIRIRELWDDPTEEGEEGVEEGEFTRWKNQNSFVARLTSAFFDPGSTFPIWQLRTALEEPPTNGPAEECRLWVACEWVIRCSRIIHKNMDSGLSDDAAFSTGSLCRDVPHFSIDRWNFWKKRFAEISVDAKKLDVGPAVVARMSKTMEIMEGIGK</sequence>
<comment type="caution">
    <text evidence="1">The sequence shown here is derived from an EMBL/GenBank/DDBJ whole genome shotgun (WGS) entry which is preliminary data.</text>
</comment>
<keyword evidence="2" id="KW-1185">Reference proteome</keyword>
<name>A0A7C8IMY7_9PEZI</name>
<gene>
    <name evidence="1" type="ORF">GQX73_g7920</name>
</gene>
<protein>
    <submittedName>
        <fullName evidence="1">Uncharacterized protein</fullName>
    </submittedName>
</protein>
<proteinExistence type="predicted"/>
<dbReference type="PANTHER" id="PTHR38797:SF4">
    <property type="entry name" value="NUCLEAR PORE COMPLEX PROTEIN NUP85"/>
    <property type="match status" value="1"/>
</dbReference>
<dbReference type="Pfam" id="PF12311">
    <property type="entry name" value="DUF3632"/>
    <property type="match status" value="1"/>
</dbReference>
<organism evidence="1 2">
    <name type="scientific">Xylaria multiplex</name>
    <dbReference type="NCBI Taxonomy" id="323545"/>
    <lineage>
        <taxon>Eukaryota</taxon>
        <taxon>Fungi</taxon>
        <taxon>Dikarya</taxon>
        <taxon>Ascomycota</taxon>
        <taxon>Pezizomycotina</taxon>
        <taxon>Sordariomycetes</taxon>
        <taxon>Xylariomycetidae</taxon>
        <taxon>Xylariales</taxon>
        <taxon>Xylariaceae</taxon>
        <taxon>Xylaria</taxon>
    </lineage>
</organism>
<dbReference type="AlphaFoldDB" id="A0A7C8IMY7"/>
<evidence type="ECO:0000313" key="1">
    <source>
        <dbReference type="EMBL" id="KAF2965658.1"/>
    </source>
</evidence>
<evidence type="ECO:0000313" key="2">
    <source>
        <dbReference type="Proteomes" id="UP000481858"/>
    </source>
</evidence>
<dbReference type="OrthoDB" id="3350591at2759"/>
<accession>A0A7C8IMY7</accession>
<reference evidence="1 2" key="1">
    <citation type="submission" date="2019-12" db="EMBL/GenBank/DDBJ databases">
        <title>Draft genome sequence of the ascomycete Xylaria multiplex DSM 110363.</title>
        <authorList>
            <person name="Buettner E."/>
            <person name="Kellner H."/>
        </authorList>
    </citation>
    <scope>NUCLEOTIDE SEQUENCE [LARGE SCALE GENOMIC DNA]</scope>
    <source>
        <strain evidence="1 2">DSM 110363</strain>
    </source>
</reference>
<dbReference type="EMBL" id="WUBL01000109">
    <property type="protein sequence ID" value="KAF2965658.1"/>
    <property type="molecule type" value="Genomic_DNA"/>
</dbReference>
<dbReference type="PANTHER" id="PTHR38797">
    <property type="entry name" value="NUCLEAR PORE COMPLEX PROTEIN NUP85-RELATED"/>
    <property type="match status" value="1"/>
</dbReference>
<dbReference type="Proteomes" id="UP000481858">
    <property type="component" value="Unassembled WGS sequence"/>
</dbReference>
<dbReference type="InterPro" id="IPR022085">
    <property type="entry name" value="OpdG"/>
</dbReference>
<dbReference type="InterPro" id="IPR053204">
    <property type="entry name" value="Oxopyrrolidines_Biosynth-assoc"/>
</dbReference>